<dbReference type="Pfam" id="PF18885">
    <property type="entry name" value="DUF5648"/>
    <property type="match status" value="1"/>
</dbReference>
<evidence type="ECO:0000256" key="6">
    <source>
        <dbReference type="SAM" id="SignalP"/>
    </source>
</evidence>
<feature type="compositionally biased region" description="Low complexity" evidence="5">
    <location>
        <begin position="111"/>
        <end position="197"/>
    </location>
</feature>
<comment type="similarity">
    <text evidence="1">Belongs to the peptidase C40 family.</text>
</comment>
<evidence type="ECO:0000313" key="9">
    <source>
        <dbReference type="Proteomes" id="UP000469325"/>
    </source>
</evidence>
<dbReference type="InterPro" id="IPR000064">
    <property type="entry name" value="NLP_P60_dom"/>
</dbReference>
<feature type="compositionally biased region" description="Low complexity" evidence="5">
    <location>
        <begin position="42"/>
        <end position="61"/>
    </location>
</feature>
<feature type="signal peptide" evidence="6">
    <location>
        <begin position="1"/>
        <end position="31"/>
    </location>
</feature>
<reference evidence="8 9" key="1">
    <citation type="submission" date="2019-08" db="EMBL/GenBank/DDBJ databases">
        <title>In-depth cultivation of the pig gut microbiome towards novel bacterial diversity and tailored functional studies.</title>
        <authorList>
            <person name="Wylensek D."/>
            <person name="Hitch T.C.A."/>
            <person name="Clavel T."/>
        </authorList>
    </citation>
    <scope>NUCLEOTIDE SEQUENCE [LARGE SCALE GENOMIC DNA]</scope>
    <source>
        <strain evidence="8 9">CA-Schmier-601-WT-1</strain>
    </source>
</reference>
<evidence type="ECO:0000256" key="2">
    <source>
        <dbReference type="ARBA" id="ARBA00022670"/>
    </source>
</evidence>
<evidence type="ECO:0000256" key="5">
    <source>
        <dbReference type="SAM" id="MobiDB-lite"/>
    </source>
</evidence>
<sequence length="630" mass="66491">MSGKFDHRCAAISAGLAFSLMAVATPQLALAEDAPKATIAAPAQDATAAQAAAPDQPASAAGERDAATNAKTPSAGSDQFPVPAVDAPAAPAGDVSSTSPDATPSDPDPVAPTDLAASSTEPATPSTSDPATPTAPSAGSNSTTPAAPTDPSSTVAPSDPAADATNPAPAADPAATDAPAADPAPRAADPDPAAATTPAPAVQNMYRLYNPNTGEHFYTASLGEAKHIAEAGWRWEGIGWVAPASSGTPVYRLYNPNAGDHHYTTSAAEKDSLVKAGWRYEGIGWYSDANDALPVYRQYNPNAKSGAHNFTQNGYEDQALARAGWRSEGIGWYASTRSANAIQGFWLVCRSWGSLNRYWVGSNATIAKSRMVTPDEGAGYYAYATQSGAVLDAVTNLGDGRIALARSNGEVERRSGWIVDDYGSGLQRYYLYRDPAGYSYAREGYSADGYAHYSYLGVGYVARDRQLHCNNRWYQADNDGRLTEYSNARTRRVDSYVNWALGIAADGRHGYDQYDRWGPNYDCSSLVISALRAAGISTGGATYTGNMVGNLSGFKVVKVSHDQLGLLRGDILLNSTHHTGIYIGEGMMVAARESENGGITGRSGDQTGHEIETQAVYDFPWNYILRYVGE</sequence>
<keyword evidence="2" id="KW-0645">Protease</keyword>
<dbReference type="RefSeq" id="WP_154434307.1">
    <property type="nucleotide sequence ID" value="NZ_VUNC01000002.1"/>
</dbReference>
<keyword evidence="6" id="KW-0732">Signal</keyword>
<gene>
    <name evidence="8" type="ORF">FYJ68_04335</name>
</gene>
<evidence type="ECO:0000256" key="3">
    <source>
        <dbReference type="ARBA" id="ARBA00022801"/>
    </source>
</evidence>
<feature type="region of interest" description="Disordered" evidence="5">
    <location>
        <begin position="42"/>
        <end position="197"/>
    </location>
</feature>
<dbReference type="GO" id="GO:0006508">
    <property type="term" value="P:proteolysis"/>
    <property type="evidence" value="ECO:0007669"/>
    <property type="project" value="UniProtKB-KW"/>
</dbReference>
<feature type="compositionally biased region" description="Low complexity" evidence="5">
    <location>
        <begin position="81"/>
        <end position="105"/>
    </location>
</feature>
<name>A0A6N7XAC9_9ACTN</name>
<proteinExistence type="inferred from homology"/>
<comment type="caution">
    <text evidence="8">The sequence shown here is derived from an EMBL/GenBank/DDBJ whole genome shotgun (WGS) entry which is preliminary data.</text>
</comment>
<dbReference type="InterPro" id="IPR043708">
    <property type="entry name" value="DUF5648"/>
</dbReference>
<evidence type="ECO:0000256" key="4">
    <source>
        <dbReference type="ARBA" id="ARBA00022807"/>
    </source>
</evidence>
<evidence type="ECO:0000256" key="1">
    <source>
        <dbReference type="ARBA" id="ARBA00007074"/>
    </source>
</evidence>
<organism evidence="8 9">
    <name type="scientific">Olsenella porci</name>
    <dbReference type="NCBI Taxonomy" id="2652279"/>
    <lineage>
        <taxon>Bacteria</taxon>
        <taxon>Bacillati</taxon>
        <taxon>Actinomycetota</taxon>
        <taxon>Coriobacteriia</taxon>
        <taxon>Coriobacteriales</taxon>
        <taxon>Atopobiaceae</taxon>
        <taxon>Olsenella</taxon>
    </lineage>
</organism>
<accession>A0A6N7XAC9</accession>
<keyword evidence="9" id="KW-1185">Reference proteome</keyword>
<dbReference type="InterPro" id="IPR008044">
    <property type="entry name" value="Phage_lysin"/>
</dbReference>
<dbReference type="PROSITE" id="PS51935">
    <property type="entry name" value="NLPC_P60"/>
    <property type="match status" value="1"/>
</dbReference>
<dbReference type="SUPFAM" id="SSF54001">
    <property type="entry name" value="Cysteine proteinases"/>
    <property type="match status" value="1"/>
</dbReference>
<dbReference type="Proteomes" id="UP000469325">
    <property type="component" value="Unassembled WGS sequence"/>
</dbReference>
<evidence type="ECO:0000259" key="7">
    <source>
        <dbReference type="PROSITE" id="PS51935"/>
    </source>
</evidence>
<feature type="chain" id="PRO_5026996186" description="NlpC/P60 domain-containing protein" evidence="6">
    <location>
        <begin position="32"/>
        <end position="630"/>
    </location>
</feature>
<keyword evidence="3" id="KW-0378">Hydrolase</keyword>
<dbReference type="EMBL" id="VUNC01000002">
    <property type="protein sequence ID" value="MST72337.1"/>
    <property type="molecule type" value="Genomic_DNA"/>
</dbReference>
<dbReference type="Gene3D" id="3.90.1720.10">
    <property type="entry name" value="endopeptidase domain like (from Nostoc punctiforme)"/>
    <property type="match status" value="1"/>
</dbReference>
<protein>
    <recommendedName>
        <fullName evidence="7">NlpC/P60 domain-containing protein</fullName>
    </recommendedName>
</protein>
<dbReference type="InterPro" id="IPR038765">
    <property type="entry name" value="Papain-like_cys_pep_sf"/>
</dbReference>
<dbReference type="GO" id="GO:0008234">
    <property type="term" value="F:cysteine-type peptidase activity"/>
    <property type="evidence" value="ECO:0007669"/>
    <property type="project" value="UniProtKB-KW"/>
</dbReference>
<dbReference type="Pfam" id="PF05382">
    <property type="entry name" value="Amidase_5"/>
    <property type="match status" value="1"/>
</dbReference>
<evidence type="ECO:0000313" key="8">
    <source>
        <dbReference type="EMBL" id="MST72337.1"/>
    </source>
</evidence>
<keyword evidence="4" id="KW-0788">Thiol protease</keyword>
<dbReference type="AlphaFoldDB" id="A0A6N7XAC9"/>
<feature type="domain" description="NlpC/P60" evidence="7">
    <location>
        <begin position="486"/>
        <end position="628"/>
    </location>
</feature>